<keyword evidence="3" id="KW-1185">Reference proteome</keyword>
<name>A0AA39U2P2_9AGAR</name>
<evidence type="ECO:0000313" key="3">
    <source>
        <dbReference type="Proteomes" id="UP001175227"/>
    </source>
</evidence>
<accession>A0AA39U2P2</accession>
<reference evidence="2" key="1">
    <citation type="submission" date="2023-06" db="EMBL/GenBank/DDBJ databases">
        <authorList>
            <consortium name="Lawrence Berkeley National Laboratory"/>
            <person name="Ahrendt S."/>
            <person name="Sahu N."/>
            <person name="Indic B."/>
            <person name="Wong-Bajracharya J."/>
            <person name="Merenyi Z."/>
            <person name="Ke H.-M."/>
            <person name="Monk M."/>
            <person name="Kocsube S."/>
            <person name="Drula E."/>
            <person name="Lipzen A."/>
            <person name="Balint B."/>
            <person name="Henrissat B."/>
            <person name="Andreopoulos B."/>
            <person name="Martin F.M."/>
            <person name="Harder C.B."/>
            <person name="Rigling D."/>
            <person name="Ford K.L."/>
            <person name="Foster G.D."/>
            <person name="Pangilinan J."/>
            <person name="Papanicolaou A."/>
            <person name="Barry K."/>
            <person name="LaButti K."/>
            <person name="Viragh M."/>
            <person name="Koriabine M."/>
            <person name="Yan M."/>
            <person name="Riley R."/>
            <person name="Champramary S."/>
            <person name="Plett K.L."/>
            <person name="Tsai I.J."/>
            <person name="Slot J."/>
            <person name="Sipos G."/>
            <person name="Plett J."/>
            <person name="Nagy L.G."/>
            <person name="Grigoriev I.V."/>
        </authorList>
    </citation>
    <scope>NUCLEOTIDE SEQUENCE</scope>
    <source>
        <strain evidence="2">ICMP 16352</strain>
    </source>
</reference>
<evidence type="ECO:0000313" key="2">
    <source>
        <dbReference type="EMBL" id="KAK0465840.1"/>
    </source>
</evidence>
<gene>
    <name evidence="2" type="ORF">IW261DRAFT_1574674</name>
</gene>
<protein>
    <submittedName>
        <fullName evidence="2">Uncharacterized protein</fullName>
    </submittedName>
</protein>
<comment type="caution">
    <text evidence="2">The sequence shown here is derived from an EMBL/GenBank/DDBJ whole genome shotgun (WGS) entry which is preliminary data.</text>
</comment>
<dbReference type="AlphaFoldDB" id="A0AA39U2P2"/>
<evidence type="ECO:0000256" key="1">
    <source>
        <dbReference type="SAM" id="MobiDB-lite"/>
    </source>
</evidence>
<dbReference type="Proteomes" id="UP001175227">
    <property type="component" value="Unassembled WGS sequence"/>
</dbReference>
<feature type="region of interest" description="Disordered" evidence="1">
    <location>
        <begin position="1"/>
        <end position="37"/>
    </location>
</feature>
<sequence length="292" mass="33884">MSATMEHNTEQAGASSETDQSGRQAPPVKPKTEAEQLPAIEDILPLQDLLESFQETDYDDANIGLGTIKQPTSIPLHRYPRSTKSALIDRKDAAITILKQGMRLGNHLANEPYLSHKDYYGVFARDMAILETLLKNVTCVTIDHTDETGYRLDQKTYSEFQKSIATRRDMAKQSLIRYGRPKLKEPSWPINITEFINLNDFEVYSIYLRIRTESFLWHLNKCHNWYMFGPRIELEEDWQKEKERHEHQSSMEESLVMIYLLFTLQNLHIGTICITWTTVASTSINLHHHRCQ</sequence>
<feature type="compositionally biased region" description="Polar residues" evidence="1">
    <location>
        <begin position="1"/>
        <end position="23"/>
    </location>
</feature>
<dbReference type="EMBL" id="JAUEPR010000087">
    <property type="protein sequence ID" value="KAK0465840.1"/>
    <property type="molecule type" value="Genomic_DNA"/>
</dbReference>
<proteinExistence type="predicted"/>
<organism evidence="2 3">
    <name type="scientific">Armillaria novae-zelandiae</name>
    <dbReference type="NCBI Taxonomy" id="153914"/>
    <lineage>
        <taxon>Eukaryota</taxon>
        <taxon>Fungi</taxon>
        <taxon>Dikarya</taxon>
        <taxon>Basidiomycota</taxon>
        <taxon>Agaricomycotina</taxon>
        <taxon>Agaricomycetes</taxon>
        <taxon>Agaricomycetidae</taxon>
        <taxon>Agaricales</taxon>
        <taxon>Marasmiineae</taxon>
        <taxon>Physalacriaceae</taxon>
        <taxon>Armillaria</taxon>
    </lineage>
</organism>